<keyword evidence="6" id="KW-1185">Reference proteome</keyword>
<dbReference type="Proteomes" id="UP000502248">
    <property type="component" value="Chromosome"/>
</dbReference>
<evidence type="ECO:0000256" key="1">
    <source>
        <dbReference type="SAM" id="MobiDB-lite"/>
    </source>
</evidence>
<dbReference type="Gene3D" id="2.120.10.30">
    <property type="entry name" value="TolB, C-terminal domain"/>
    <property type="match status" value="1"/>
</dbReference>
<organism evidence="5 6">
    <name type="scientific">Cohnella herbarum</name>
    <dbReference type="NCBI Taxonomy" id="2728023"/>
    <lineage>
        <taxon>Bacteria</taxon>
        <taxon>Bacillati</taxon>
        <taxon>Bacillota</taxon>
        <taxon>Bacilli</taxon>
        <taxon>Bacillales</taxon>
        <taxon>Paenibacillaceae</taxon>
        <taxon>Cohnella</taxon>
    </lineage>
</organism>
<reference evidence="5 6" key="1">
    <citation type="submission" date="2020-04" db="EMBL/GenBank/DDBJ databases">
        <title>Genome sequencing of novel species.</title>
        <authorList>
            <person name="Heo J."/>
            <person name="Kim S.-J."/>
            <person name="Kim J.-S."/>
            <person name="Hong S.-B."/>
            <person name="Kwon S.-W."/>
        </authorList>
    </citation>
    <scope>NUCLEOTIDE SEQUENCE [LARGE SCALE GENOMIC DNA]</scope>
    <source>
        <strain evidence="5 6">MFER-1</strain>
    </source>
</reference>
<dbReference type="Pfam" id="PF00395">
    <property type="entry name" value="SLH"/>
    <property type="match status" value="3"/>
</dbReference>
<feature type="compositionally biased region" description="Gly residues" evidence="1">
    <location>
        <begin position="2467"/>
        <end position="2479"/>
    </location>
</feature>
<evidence type="ECO:0000259" key="3">
    <source>
        <dbReference type="PROSITE" id="PS50853"/>
    </source>
</evidence>
<feature type="region of interest" description="Disordered" evidence="1">
    <location>
        <begin position="53"/>
        <end position="81"/>
    </location>
</feature>
<dbReference type="PANTHER" id="PTHR43308">
    <property type="entry name" value="OUTER MEMBRANE PROTEIN ALPHA-RELATED"/>
    <property type="match status" value="1"/>
</dbReference>
<feature type="signal peptide" evidence="2">
    <location>
        <begin position="1"/>
        <end position="26"/>
    </location>
</feature>
<feature type="region of interest" description="Disordered" evidence="1">
    <location>
        <begin position="2459"/>
        <end position="2488"/>
    </location>
</feature>
<dbReference type="SUPFAM" id="SSF49265">
    <property type="entry name" value="Fibronectin type III"/>
    <property type="match status" value="1"/>
</dbReference>
<proteinExistence type="predicted"/>
<accession>A0A7Z2VNQ7</accession>
<dbReference type="InterPro" id="IPR011659">
    <property type="entry name" value="WD40"/>
</dbReference>
<dbReference type="InterPro" id="IPR008969">
    <property type="entry name" value="CarboxyPept-like_regulatory"/>
</dbReference>
<dbReference type="InterPro" id="IPR011042">
    <property type="entry name" value="6-blade_b-propeller_TolB-like"/>
</dbReference>
<feature type="domain" description="Fibronectin type-III" evidence="3">
    <location>
        <begin position="2368"/>
        <end position="2462"/>
    </location>
</feature>
<dbReference type="InterPro" id="IPR013783">
    <property type="entry name" value="Ig-like_fold"/>
</dbReference>
<evidence type="ECO:0000313" key="5">
    <source>
        <dbReference type="EMBL" id="QJD86371.1"/>
    </source>
</evidence>
<dbReference type="InterPro" id="IPR001119">
    <property type="entry name" value="SLH_dom"/>
</dbReference>
<dbReference type="Gene3D" id="2.60.40.10">
    <property type="entry name" value="Immunoglobulins"/>
    <property type="match status" value="4"/>
</dbReference>
<sequence>MMKRIMAYALAASLLLGAIVPGGARANEAEGTTSSAQEIVEQALLEMIDEAASTAEAGSAEAEPAESNPPTIPSPTIDPMPEYTNQSVVSIRGMAVPLSQVSVFRIQPDVPEPSNLGSTTASDTGVYEIPLSLGEGKFELYATAERNGRTSRNSDPVAFEIDLTPPADDMEVEWSNVAYNEIQLTWQPPTVPDPANPGHSIPDPGIDRYRLERMDGTLVTETTELRYVDLGLPEESYVNYKLFAIDKAGNQSGGYGVQASTFHRYASMIEPDEGESIGRPLISRDGKTIVYESNRQDRYGIVLYTIATRSKTFIEIEGDSINGPGLAISGDGRYVVFEKATENNTKASVIRFDRETGNSEPIVTVTGDNARLFSLSISNDGSKLVFVSSSGDLTPGDTNGIQDVFMADMNKPSNERIKRLSEGPNGQNATALSLEPVISGDGKYAAFISSAPELFPGGSAEGSSKRMFLYDIVAGSLSYTPIKYIEGEDEFEIIVDLLSMSSDGRYIGVKGNNRTTLLVYDRQTATLKFAWKPEGSGNPYFGSLSVSDDGRYLGVDYSMHHTQVRDPFLSVFGGVIWDTETGSFQYIGRLKGGTTQVGLGGDGNRAVFKNGEEEIYTVCFEECSDSPVDPIVSAKWSVPSNDRIFDQLKPGTDIAIQATGSAGLTVEAVVSYREAAGDGSEDPVAKETRIDLAEGSPPGLYEGVFTVAQGIAKIDAIKVMPKTGSFAGKTVSGLPVKVAGKLIVDIVTEHGDVLGESEMVLTGEMQTVSIPMASNVLHYEAYVPSDTYALKMRSKASDFLLGGQDNLAIHNGTDTSVVVTPVRSGLKVVVKKAGNAGPIQDALVTFKNKTSGAIIAEASTDSEGVANLTGEHQIDEEFTVSVRAPEGIQNPPNRTVKLKLGMNTLSYELSKTVDAIKDVTMSFAKQVGKGSAERPVIDSDSTVKVQATPGLELKAKVAYTQWSDDSRQVPGEKVLDLLEIAEGQYEGRFRITEGIMMIDRIFVQVGGSWLVKGYPVGATVASRLRLNFDFPQAGEWISTVSGASMLVGYSDKYFNYHWDSQMLKTDSRTYLFDVPYVQIAPYSLTLKPGTGPILPLQLQEMAQNYGQTLDVAVYPKYKISLSGSVKDEQGAGIAALYTLYDATKATNAIVANGSSDGNGSFSLSVESLAGAEYNLKIVPKDPAYSVETVNVVADSLIKAAGIVLKKKAFGSLSGRVYGTDGLPVEGATVTGTMLQEGIGKTYSTVTNAKGAYTLQLPAGTIEARASSDGNRGFLSPAVSVAIPATGGEQADLHLMDDAKLDLKLYTKSRGSTWQGPVDIDGTTAYHLGITSSHALTKFGSPLHVRAVAGDTVKICVNAIKANLPSECKEVKIGANNEASMEIRLEDTGSMVEFAVDNPNGGQISPISVIAVNQSVGGSLSTGFNNQMNIKNVLSLYNPGNYRMTITGANNSSAVIGFTLAAGQRLDLGKIPLQSNGKFTERQYNNLIATSDLSTPNGRITLRANYANQGIPAGRADGAKLLIELPKELEAIPGTLIVNGMAEEMKLTDGIVEVPLGNVATGGRGNVQIQMKVDGRASVKNVWTSAKIQYTEGAGKREEYIGMSVVELFPVTLRAPSKVSQSKIQLSGNAPAGEEVTVYDGDKAIGRAAVSPAGTWSLQTELVESDLIKHRLRTETTLNGARVSGQRAVIVYDPNDPGLIEVSMRQFNGRVQTFYPENGTAVFPYVVVPNYPFVYSLKFRDPNRVYDVKVRMGSYEIDVQPKDGLYTGVLSFPDILGPIWVSYETKSLPEDISEPMPSEEAVRDEMPDEFRNFQQGWIAIAGEKTPDGRTVPSGSAELEIKLEENLFAEIGITRTEVQSYTPSPQDLQRAERTGRDVYGVSVSHSREEDPASLTLTAYFPQRASTRSKGTNALTSAAGAVKVVFSLKNIYKGLDGGKKAYGAWKAYNNALKGPLFERIDKNIETAKAICDPQAAAYYTEFAEAIKFEMTTHEIGKLLMKASEKLMDHLPLGKLLYWGETQWAGKTLDDILEADLKELEDRLKQYSCKLKPYKEPAADPKYIWDPSGFLYEGYEANVLEGVSATALNLDVAANEWKVWDAEWYGQINPQISNSQGRYGWDVPEGKWKVRYEKDGYETAYSGDLDVPPPHFDVNIPMVSYLPPAVDYVKAAPGGTKLEVGFSKPMSGESVGDGSIIMDSAGGVAIPGTVQLKDPVTVPGGNTLSKVLVFRPDQPVAEGRYKVTISAELASYAGVPLGQEASREVDVVAKDVTPPAKVEELSGGLTDTTASLVWEQPRDLDFSVTRIHWKKAGEAAYGHSVDVAKDKSWVTITGLDFKGGYEFMAYAVDESGNESSGVPLSLIPAAKVDLAPPYSVQNFNVKPSGAGKLAAVWSDPVAEDLAKLRLTWKPEGSDTGEQTADVAKGVNKYAIEGLKSVTKYKVAIVAIDASGNESAITSQIVETSADSVTSPGGGTNSGGGPSGSGTNNESSKEWKVGAEGGILDAFEGRFKLHAEKDTFLDGMKLTVEELPNSGVALPSGYSWHSSSYSLTSDKAEPKKPMKLSLSFDPATVDANDVRRLGIYKKDSSKGWSYVGGIIDSKQHRVSVNVKELGEYAILLYNHPFSDLSEHWARKDIDVLVSRHLLNGVTEERFEPNRAVSRAEFARMAVQLLRALRDDGTASSGATAKSFADIPAGAWYEEAVNEASALGLIYGANGRFRPNDPVSREEAAVILARALGFDPTNDINTDSILGQYKDGSIVSKWASKSSAYLIQAGVLNGSGGKLLPAAQTTRAESASLLLRALNSRGRIVEP</sequence>
<dbReference type="PANTHER" id="PTHR43308:SF5">
    <property type="entry name" value="S-LAYER PROTEIN _ PEPTIDOGLYCAN ENDO-BETA-N-ACETYLGLUCOSAMINIDASE"/>
    <property type="match status" value="1"/>
</dbReference>
<dbReference type="KEGG" id="cheb:HH215_26535"/>
<dbReference type="SUPFAM" id="SSF49464">
    <property type="entry name" value="Carboxypeptidase regulatory domain-like"/>
    <property type="match status" value="1"/>
</dbReference>
<dbReference type="InterPro" id="IPR036116">
    <property type="entry name" value="FN3_sf"/>
</dbReference>
<feature type="domain" description="SLH" evidence="4">
    <location>
        <begin position="2682"/>
        <end position="2744"/>
    </location>
</feature>
<feature type="compositionally biased region" description="Low complexity" evidence="1">
    <location>
        <begin position="53"/>
        <end position="66"/>
    </location>
</feature>
<feature type="domain" description="SLH" evidence="4">
    <location>
        <begin position="2748"/>
        <end position="2809"/>
    </location>
</feature>
<dbReference type="Pfam" id="PF13620">
    <property type="entry name" value="CarboxypepD_reg"/>
    <property type="match status" value="1"/>
</dbReference>
<name>A0A7Z2VNQ7_9BACL</name>
<gene>
    <name evidence="5" type="ORF">HH215_26535</name>
</gene>
<dbReference type="RefSeq" id="WP_169282620.1">
    <property type="nucleotide sequence ID" value="NZ_CP051680.1"/>
</dbReference>
<dbReference type="Pfam" id="PF07676">
    <property type="entry name" value="PD40"/>
    <property type="match status" value="1"/>
</dbReference>
<evidence type="ECO:0000259" key="4">
    <source>
        <dbReference type="PROSITE" id="PS51272"/>
    </source>
</evidence>
<dbReference type="SMART" id="SM00060">
    <property type="entry name" value="FN3"/>
    <property type="match status" value="3"/>
</dbReference>
<dbReference type="PROSITE" id="PS50853">
    <property type="entry name" value="FN3"/>
    <property type="match status" value="2"/>
</dbReference>
<dbReference type="PROSITE" id="PS51272">
    <property type="entry name" value="SLH"/>
    <property type="match status" value="3"/>
</dbReference>
<feature type="domain" description="SLH" evidence="4">
    <location>
        <begin position="2615"/>
        <end position="2678"/>
    </location>
</feature>
<feature type="chain" id="PRO_5030797107" evidence="2">
    <location>
        <begin position="27"/>
        <end position="2809"/>
    </location>
</feature>
<dbReference type="EMBL" id="CP051680">
    <property type="protein sequence ID" value="QJD86371.1"/>
    <property type="molecule type" value="Genomic_DNA"/>
</dbReference>
<keyword evidence="2" id="KW-0732">Signal</keyword>
<evidence type="ECO:0000313" key="6">
    <source>
        <dbReference type="Proteomes" id="UP000502248"/>
    </source>
</evidence>
<dbReference type="InterPro" id="IPR051465">
    <property type="entry name" value="Cell_Envelope_Struct_Comp"/>
</dbReference>
<evidence type="ECO:0000256" key="2">
    <source>
        <dbReference type="SAM" id="SignalP"/>
    </source>
</evidence>
<feature type="domain" description="Fibronectin type-III" evidence="3">
    <location>
        <begin position="2270"/>
        <end position="2362"/>
    </location>
</feature>
<protein>
    <submittedName>
        <fullName evidence="5">Uncharacterized protein</fullName>
    </submittedName>
</protein>
<dbReference type="InterPro" id="IPR003961">
    <property type="entry name" value="FN3_dom"/>
</dbReference>
<dbReference type="SUPFAM" id="SSF82171">
    <property type="entry name" value="DPP6 N-terminal domain-like"/>
    <property type="match status" value="1"/>
</dbReference>
<dbReference type="Gene3D" id="2.60.40.1120">
    <property type="entry name" value="Carboxypeptidase-like, regulatory domain"/>
    <property type="match status" value="1"/>
</dbReference>